<keyword evidence="6 14" id="KW-0548">Nucleotidyltransferase</keyword>
<evidence type="ECO:0000256" key="10">
    <source>
        <dbReference type="ARBA" id="ARBA00022840"/>
    </source>
</evidence>
<gene>
    <name evidence="16" type="primary">ribF</name>
    <name evidence="16" type="ORF">KIJ12_02430</name>
</gene>
<dbReference type="EC" id="2.7.1.26" evidence="14"/>
<keyword evidence="5 14" id="KW-0808">Transferase</keyword>
<evidence type="ECO:0000256" key="6">
    <source>
        <dbReference type="ARBA" id="ARBA00022695"/>
    </source>
</evidence>
<dbReference type="InterPro" id="IPR023465">
    <property type="entry name" value="Riboflavin_kinase_dom_sf"/>
</dbReference>
<evidence type="ECO:0000256" key="12">
    <source>
        <dbReference type="ARBA" id="ARBA00047880"/>
    </source>
</evidence>
<organism evidence="16 17">
    <name type="scientific">Leuconostoc gasicomitatum</name>
    <dbReference type="NCBI Taxonomy" id="115778"/>
    <lineage>
        <taxon>Bacteria</taxon>
        <taxon>Bacillati</taxon>
        <taxon>Bacillota</taxon>
        <taxon>Bacilli</taxon>
        <taxon>Lactobacillales</taxon>
        <taxon>Lactobacillaceae</taxon>
        <taxon>Leuconostoc</taxon>
        <taxon>Leuconostoc gelidum group</taxon>
    </lineage>
</organism>
<dbReference type="NCBIfam" id="TIGR00083">
    <property type="entry name" value="ribF"/>
    <property type="match status" value="1"/>
</dbReference>
<keyword evidence="7 14" id="KW-0547">Nucleotide-binding</keyword>
<dbReference type="CDD" id="cd02064">
    <property type="entry name" value="FAD_synthetase_N"/>
    <property type="match status" value="1"/>
</dbReference>
<evidence type="ECO:0000256" key="11">
    <source>
        <dbReference type="ARBA" id="ARBA00023268"/>
    </source>
</evidence>
<comment type="similarity">
    <text evidence="14">Belongs to the ribF family.</text>
</comment>
<dbReference type="GO" id="GO:0006747">
    <property type="term" value="P:FAD biosynthetic process"/>
    <property type="evidence" value="ECO:0007669"/>
    <property type="project" value="UniProtKB-UniRule"/>
</dbReference>
<dbReference type="GeneID" id="34301621"/>
<dbReference type="PANTHER" id="PTHR22749">
    <property type="entry name" value="RIBOFLAVIN KINASE/FMN ADENYLYLTRANSFERASE"/>
    <property type="match status" value="1"/>
</dbReference>
<comment type="pathway">
    <text evidence="2 14">Cofactor biosynthesis; FMN biosynthesis; FMN from riboflavin (ATP route): step 1/1.</text>
</comment>
<dbReference type="GO" id="GO:0009231">
    <property type="term" value="P:riboflavin biosynthetic process"/>
    <property type="evidence" value="ECO:0007669"/>
    <property type="project" value="InterPro"/>
</dbReference>
<protein>
    <recommendedName>
        <fullName evidence="14">Riboflavin biosynthesis protein</fullName>
    </recommendedName>
    <domain>
        <recommendedName>
            <fullName evidence="14">Riboflavin kinase</fullName>
            <ecNumber evidence="14">2.7.1.26</ecNumber>
        </recommendedName>
        <alternativeName>
            <fullName evidence="14">Flavokinase</fullName>
        </alternativeName>
    </domain>
    <domain>
        <recommendedName>
            <fullName evidence="14">FMN adenylyltransferase</fullName>
            <ecNumber evidence="14">2.7.7.2</ecNumber>
        </recommendedName>
        <alternativeName>
            <fullName evidence="14">FAD pyrophosphorylase</fullName>
        </alternativeName>
        <alternativeName>
            <fullName evidence="14">FAD synthase</fullName>
        </alternativeName>
    </domain>
</protein>
<evidence type="ECO:0000256" key="5">
    <source>
        <dbReference type="ARBA" id="ARBA00022679"/>
    </source>
</evidence>
<dbReference type="SUPFAM" id="SSF82114">
    <property type="entry name" value="Riboflavin kinase-like"/>
    <property type="match status" value="1"/>
</dbReference>
<dbReference type="SMART" id="SM00904">
    <property type="entry name" value="Flavokinase"/>
    <property type="match status" value="1"/>
</dbReference>
<name>A0A9Q3XSM4_9LACO</name>
<keyword evidence="9 14" id="KW-0274">FAD</keyword>
<keyword evidence="3 14" id="KW-0285">Flavoprotein</keyword>
<dbReference type="SUPFAM" id="SSF52374">
    <property type="entry name" value="Nucleotidylyl transferase"/>
    <property type="match status" value="1"/>
</dbReference>
<dbReference type="GO" id="GO:0003919">
    <property type="term" value="F:FMN adenylyltransferase activity"/>
    <property type="evidence" value="ECO:0007669"/>
    <property type="project" value="UniProtKB-UniRule"/>
</dbReference>
<comment type="pathway">
    <text evidence="1 14">Cofactor biosynthesis; FAD biosynthesis; FAD from FMN: step 1/1.</text>
</comment>
<sequence>MIKVIKLHYPILKKIIPDPTPQVVAMGFFDGVHLGHQAVIKQAKLEADKQGVPLAVLTYDPQPIVVFEMLTQPLRYLTSINQKAALLADLGVNTMYVMQFTSQLAKLAPQEFVNQVIMRLNPVTVVGGFDHVYGGDVSIADMDHLPQYAKKRFNVVSVSELDVNNQKIGSSSIRKALELGSMNIVNSQLGRIHQTTGLVIHGEARGRELGFPTVNIKTPELEWLPTIGIYAVKIMIGDDWHLGMASIGRNITFGDARPITVEINILDFNQQVYGENVTVNWYNYLRGEVKFTNIPELVTQLKKDEIATRQYFDALN</sequence>
<dbReference type="GO" id="GO:0005524">
    <property type="term" value="F:ATP binding"/>
    <property type="evidence" value="ECO:0007669"/>
    <property type="project" value="UniProtKB-UniRule"/>
</dbReference>
<dbReference type="InterPro" id="IPR014729">
    <property type="entry name" value="Rossmann-like_a/b/a_fold"/>
</dbReference>
<dbReference type="Gene3D" id="3.40.50.620">
    <property type="entry name" value="HUPs"/>
    <property type="match status" value="1"/>
</dbReference>
<evidence type="ECO:0000256" key="1">
    <source>
        <dbReference type="ARBA" id="ARBA00004726"/>
    </source>
</evidence>
<accession>A0A9Q3XSM4</accession>
<dbReference type="Proteomes" id="UP000752647">
    <property type="component" value="Unassembled WGS sequence"/>
</dbReference>
<dbReference type="InterPro" id="IPR015864">
    <property type="entry name" value="FAD_synthase"/>
</dbReference>
<evidence type="ECO:0000256" key="13">
    <source>
        <dbReference type="ARBA" id="ARBA00049494"/>
    </source>
</evidence>
<dbReference type="AlphaFoldDB" id="A0A9Q3XSM4"/>
<dbReference type="EC" id="2.7.7.2" evidence="14"/>
<feature type="domain" description="Riboflavin kinase" evidence="15">
    <location>
        <begin position="188"/>
        <end position="313"/>
    </location>
</feature>
<keyword evidence="10 14" id="KW-0067">ATP-binding</keyword>
<keyword evidence="8 14" id="KW-0418">Kinase</keyword>
<dbReference type="PANTHER" id="PTHR22749:SF6">
    <property type="entry name" value="RIBOFLAVIN KINASE"/>
    <property type="match status" value="1"/>
</dbReference>
<keyword evidence="4 14" id="KW-0288">FMN</keyword>
<dbReference type="InterPro" id="IPR002606">
    <property type="entry name" value="Riboflavin_kinase_bac"/>
</dbReference>
<dbReference type="Gene3D" id="2.40.30.30">
    <property type="entry name" value="Riboflavin kinase-like"/>
    <property type="match status" value="1"/>
</dbReference>
<dbReference type="EMBL" id="JAHBFI010000005">
    <property type="protein sequence ID" value="MBZ5962024.1"/>
    <property type="molecule type" value="Genomic_DNA"/>
</dbReference>
<comment type="caution">
    <text evidence="16">The sequence shown here is derived from an EMBL/GenBank/DDBJ whole genome shotgun (WGS) entry which is preliminary data.</text>
</comment>
<dbReference type="RefSeq" id="WP_013231480.1">
    <property type="nucleotide sequence ID" value="NZ_BPKT01000001.1"/>
</dbReference>
<dbReference type="InterPro" id="IPR015865">
    <property type="entry name" value="Riboflavin_kinase_bac/euk"/>
</dbReference>
<dbReference type="PIRSF" id="PIRSF004491">
    <property type="entry name" value="FAD_Synth"/>
    <property type="match status" value="1"/>
</dbReference>
<evidence type="ECO:0000256" key="14">
    <source>
        <dbReference type="PIRNR" id="PIRNR004491"/>
    </source>
</evidence>
<evidence type="ECO:0000313" key="16">
    <source>
        <dbReference type="EMBL" id="MBZ5962024.1"/>
    </source>
</evidence>
<keyword evidence="11" id="KW-0511">Multifunctional enzyme</keyword>
<evidence type="ECO:0000256" key="3">
    <source>
        <dbReference type="ARBA" id="ARBA00022630"/>
    </source>
</evidence>
<dbReference type="Pfam" id="PF06574">
    <property type="entry name" value="FAD_syn"/>
    <property type="match status" value="1"/>
</dbReference>
<evidence type="ECO:0000256" key="2">
    <source>
        <dbReference type="ARBA" id="ARBA00005201"/>
    </source>
</evidence>
<dbReference type="OMA" id="HRGHQAI"/>
<dbReference type="InterPro" id="IPR023468">
    <property type="entry name" value="Riboflavin_kinase"/>
</dbReference>
<evidence type="ECO:0000256" key="4">
    <source>
        <dbReference type="ARBA" id="ARBA00022643"/>
    </source>
</evidence>
<evidence type="ECO:0000256" key="9">
    <source>
        <dbReference type="ARBA" id="ARBA00022827"/>
    </source>
</evidence>
<evidence type="ECO:0000256" key="7">
    <source>
        <dbReference type="ARBA" id="ARBA00022741"/>
    </source>
</evidence>
<dbReference type="Pfam" id="PF01687">
    <property type="entry name" value="Flavokinase"/>
    <property type="match status" value="1"/>
</dbReference>
<evidence type="ECO:0000259" key="15">
    <source>
        <dbReference type="SMART" id="SM00904"/>
    </source>
</evidence>
<dbReference type="GO" id="GO:0009398">
    <property type="term" value="P:FMN biosynthetic process"/>
    <property type="evidence" value="ECO:0007669"/>
    <property type="project" value="UniProtKB-UniRule"/>
</dbReference>
<evidence type="ECO:0000313" key="17">
    <source>
        <dbReference type="Proteomes" id="UP000752647"/>
    </source>
</evidence>
<reference evidence="16" key="1">
    <citation type="submission" date="2021-05" db="EMBL/GenBank/DDBJ databases">
        <title>Pangenome of Leuconostoc gelidum warrants species status for Leuconostoc gelidum subsp. gasicomitatum.</title>
        <authorList>
            <person name="Johansson P."/>
            <person name="Sade E."/>
            <person name="Hultman J."/>
            <person name="Auvinen P."/>
            <person name="Bjorkroth J."/>
        </authorList>
    </citation>
    <scope>NUCLEOTIDE SEQUENCE</scope>
    <source>
        <strain evidence="16">A.21.4</strain>
    </source>
</reference>
<proteinExistence type="inferred from homology"/>
<comment type="catalytic activity">
    <reaction evidence="13 14">
        <text>FMN + ATP + H(+) = FAD + diphosphate</text>
        <dbReference type="Rhea" id="RHEA:17237"/>
        <dbReference type="ChEBI" id="CHEBI:15378"/>
        <dbReference type="ChEBI" id="CHEBI:30616"/>
        <dbReference type="ChEBI" id="CHEBI:33019"/>
        <dbReference type="ChEBI" id="CHEBI:57692"/>
        <dbReference type="ChEBI" id="CHEBI:58210"/>
        <dbReference type="EC" id="2.7.7.2"/>
    </reaction>
</comment>
<evidence type="ECO:0000256" key="8">
    <source>
        <dbReference type="ARBA" id="ARBA00022777"/>
    </source>
</evidence>
<dbReference type="GO" id="GO:0008531">
    <property type="term" value="F:riboflavin kinase activity"/>
    <property type="evidence" value="ECO:0007669"/>
    <property type="project" value="UniProtKB-UniRule"/>
</dbReference>
<comment type="catalytic activity">
    <reaction evidence="12 14">
        <text>riboflavin + ATP = FMN + ADP + H(+)</text>
        <dbReference type="Rhea" id="RHEA:14357"/>
        <dbReference type="ChEBI" id="CHEBI:15378"/>
        <dbReference type="ChEBI" id="CHEBI:30616"/>
        <dbReference type="ChEBI" id="CHEBI:57986"/>
        <dbReference type="ChEBI" id="CHEBI:58210"/>
        <dbReference type="ChEBI" id="CHEBI:456216"/>
        <dbReference type="EC" id="2.7.1.26"/>
    </reaction>
</comment>